<dbReference type="Proteomes" id="UP000812440">
    <property type="component" value="Chromosome 2"/>
</dbReference>
<dbReference type="PRINTS" id="PR01276">
    <property type="entry name" value="TYPE2KERATIN"/>
</dbReference>
<dbReference type="FunFam" id="1.20.5.1160:FF:000001">
    <property type="entry name" value="Keratin type II"/>
    <property type="match status" value="1"/>
</dbReference>
<reference evidence="10" key="1">
    <citation type="thesis" date="2020" institute="ProQuest LLC" country="789 East Eisenhower Parkway, Ann Arbor, MI, USA">
        <title>Comparative Genomics and Chromosome Evolution.</title>
        <authorList>
            <person name="Mudd A.B."/>
        </authorList>
    </citation>
    <scope>NUCLEOTIDE SEQUENCE</scope>
    <source>
        <strain evidence="10">Female2</strain>
        <tissue evidence="10">Blood</tissue>
    </source>
</reference>
<name>A0A8T2KBE2_9PIPI</name>
<dbReference type="InterPro" id="IPR003054">
    <property type="entry name" value="Keratin_II"/>
</dbReference>
<evidence type="ECO:0000256" key="1">
    <source>
        <dbReference type="ARBA" id="ARBA00022744"/>
    </source>
</evidence>
<comment type="subunit">
    <text evidence="4">Heterotetramer of two type I and two type II keratins.</text>
</comment>
<feature type="coiled-coil region" evidence="8">
    <location>
        <begin position="307"/>
        <end position="412"/>
    </location>
</feature>
<dbReference type="InterPro" id="IPR032444">
    <property type="entry name" value="Keratin_2_head"/>
</dbReference>
<dbReference type="PROSITE" id="PS00226">
    <property type="entry name" value="IF_ROD_1"/>
    <property type="match status" value="1"/>
</dbReference>
<feature type="coiled-coil region" evidence="8">
    <location>
        <begin position="197"/>
        <end position="266"/>
    </location>
</feature>
<dbReference type="PANTHER" id="PTHR45616">
    <property type="entry name" value="GATA-TYPE DOMAIN-CONTAINING PROTEIN"/>
    <property type="match status" value="1"/>
</dbReference>
<keyword evidence="2 7" id="KW-0403">Intermediate filament</keyword>
<comment type="similarity">
    <text evidence="5 7">Belongs to the intermediate filament family.</text>
</comment>
<dbReference type="GO" id="GO:0031424">
    <property type="term" value="P:keratinization"/>
    <property type="evidence" value="ECO:0007669"/>
    <property type="project" value="TreeGrafter"/>
</dbReference>
<protein>
    <recommendedName>
        <fullName evidence="6">Keratin, type II cytoskeletal I</fullName>
    </recommendedName>
</protein>
<dbReference type="Gene3D" id="1.20.5.1160">
    <property type="entry name" value="Vasodilator-stimulated phosphoprotein"/>
    <property type="match status" value="1"/>
</dbReference>
<keyword evidence="11" id="KW-1185">Reference proteome</keyword>
<dbReference type="Pfam" id="PF16208">
    <property type="entry name" value="Keratin_2_head"/>
    <property type="match status" value="1"/>
</dbReference>
<accession>A0A8T2KBE2</accession>
<gene>
    <name evidence="10" type="ORF">GDO86_004482</name>
</gene>
<evidence type="ECO:0000313" key="11">
    <source>
        <dbReference type="Proteomes" id="UP000812440"/>
    </source>
</evidence>
<evidence type="ECO:0000256" key="8">
    <source>
        <dbReference type="SAM" id="Coils"/>
    </source>
</evidence>
<dbReference type="SUPFAM" id="SSF64593">
    <property type="entry name" value="Intermediate filament protein, coiled coil region"/>
    <property type="match status" value="2"/>
</dbReference>
<dbReference type="PANTHER" id="PTHR45616:SF65">
    <property type="entry name" value="KERATIN 78, GENE 4"/>
    <property type="match status" value="1"/>
</dbReference>
<dbReference type="FunFam" id="1.20.5.500:FF:000001">
    <property type="entry name" value="Type II keratin 23"/>
    <property type="match status" value="1"/>
</dbReference>
<keyword evidence="3 8" id="KW-0175">Coiled coil</keyword>
<evidence type="ECO:0000259" key="9">
    <source>
        <dbReference type="PROSITE" id="PS51842"/>
    </source>
</evidence>
<evidence type="ECO:0000256" key="2">
    <source>
        <dbReference type="ARBA" id="ARBA00022754"/>
    </source>
</evidence>
<dbReference type="Gene3D" id="1.20.5.170">
    <property type="match status" value="1"/>
</dbReference>
<evidence type="ECO:0000256" key="7">
    <source>
        <dbReference type="RuleBase" id="RU000685"/>
    </source>
</evidence>
<dbReference type="PROSITE" id="PS51842">
    <property type="entry name" value="IF_ROD_2"/>
    <property type="match status" value="1"/>
</dbReference>
<dbReference type="FunFam" id="1.20.5.170:FF:000065">
    <property type="entry name" value="Keratin, type II cytoskeletal 80"/>
    <property type="match status" value="1"/>
</dbReference>
<evidence type="ECO:0000256" key="6">
    <source>
        <dbReference type="ARBA" id="ARBA00067648"/>
    </source>
</evidence>
<dbReference type="GO" id="GO:0005615">
    <property type="term" value="C:extracellular space"/>
    <property type="evidence" value="ECO:0007669"/>
    <property type="project" value="TreeGrafter"/>
</dbReference>
<dbReference type="EMBL" id="JAACNH010000002">
    <property type="protein sequence ID" value="KAG8452707.1"/>
    <property type="molecule type" value="Genomic_DNA"/>
</dbReference>
<proteinExistence type="inferred from homology"/>
<dbReference type="GO" id="GO:0045109">
    <property type="term" value="P:intermediate filament organization"/>
    <property type="evidence" value="ECO:0007669"/>
    <property type="project" value="TreeGrafter"/>
</dbReference>
<sequence length="452" mass="50656">MSQLRHSCRSKGFSSCSLGGGLATSKVSFSSTSLCGGGAPMRISSGKAASGSLYSLGGFKRTGISASSGSALGAPLPYLGDSFAVCPPGGIQKVTVNKILLQPVNVDIDPNIQKVRSEERNHIKCLNDKFASFIDKVRFLEQQHQILETKWKFLQEKGQKLCNKRDTIKPLFDAYITNLQRHLDGLRSEKCRSEGDLKNMQDVVEDFKHKFEEEINKRACAENEFVTLKKDVDVAYIQKTELKTKEEELQDELNFLRTLYDAELAELQDCLSDINVVLCMDNNRDLDLNGLIADVRAQYDEITARNRAEAEAAYAKKIQQLKDAAGEHGDSLRSSKSEIQDLKSLIKRLQAEMECVKKQIAALHAAICSAEKRGHETLEDAKAKLKQIDCALQKAKEDLARQLREYQELLGVKLALDVEIATYRRMLEGEESRMHGEIVNDVKMCKYHVILY</sequence>
<feature type="domain" description="IF rod" evidence="9">
    <location>
        <begin position="119"/>
        <end position="434"/>
    </location>
</feature>
<keyword evidence="1" id="KW-0416">Keratin</keyword>
<evidence type="ECO:0000256" key="4">
    <source>
        <dbReference type="ARBA" id="ARBA00049697"/>
    </source>
</evidence>
<dbReference type="InterPro" id="IPR039008">
    <property type="entry name" value="IF_rod_dom"/>
</dbReference>
<dbReference type="SMART" id="SM01391">
    <property type="entry name" value="Filament"/>
    <property type="match status" value="1"/>
</dbReference>
<dbReference type="Pfam" id="PF00038">
    <property type="entry name" value="Filament"/>
    <property type="match status" value="1"/>
</dbReference>
<comment type="caution">
    <text evidence="10">The sequence shown here is derived from an EMBL/GenBank/DDBJ whole genome shotgun (WGS) entry which is preliminary data.</text>
</comment>
<dbReference type="AlphaFoldDB" id="A0A8T2KBE2"/>
<evidence type="ECO:0000256" key="3">
    <source>
        <dbReference type="ARBA" id="ARBA00023054"/>
    </source>
</evidence>
<dbReference type="OrthoDB" id="2441647at2759"/>
<dbReference type="Gene3D" id="1.20.5.500">
    <property type="entry name" value="Single helix bin"/>
    <property type="match status" value="1"/>
</dbReference>
<evidence type="ECO:0000256" key="5">
    <source>
        <dbReference type="ARBA" id="ARBA00061646"/>
    </source>
</evidence>
<dbReference type="GO" id="GO:0030280">
    <property type="term" value="F:structural constituent of skin epidermis"/>
    <property type="evidence" value="ECO:0007669"/>
    <property type="project" value="TreeGrafter"/>
</dbReference>
<organism evidence="10 11">
    <name type="scientific">Hymenochirus boettgeri</name>
    <name type="common">Congo dwarf clawed frog</name>
    <dbReference type="NCBI Taxonomy" id="247094"/>
    <lineage>
        <taxon>Eukaryota</taxon>
        <taxon>Metazoa</taxon>
        <taxon>Chordata</taxon>
        <taxon>Craniata</taxon>
        <taxon>Vertebrata</taxon>
        <taxon>Euteleostomi</taxon>
        <taxon>Amphibia</taxon>
        <taxon>Batrachia</taxon>
        <taxon>Anura</taxon>
        <taxon>Pipoidea</taxon>
        <taxon>Pipidae</taxon>
        <taxon>Pipinae</taxon>
        <taxon>Hymenochirus</taxon>
    </lineage>
</organism>
<dbReference type="GO" id="GO:0045095">
    <property type="term" value="C:keratin filament"/>
    <property type="evidence" value="ECO:0007669"/>
    <property type="project" value="InterPro"/>
</dbReference>
<evidence type="ECO:0000313" key="10">
    <source>
        <dbReference type="EMBL" id="KAG8452707.1"/>
    </source>
</evidence>
<dbReference type="InterPro" id="IPR018039">
    <property type="entry name" value="IF_conserved"/>
</dbReference>